<dbReference type="GO" id="GO:0043107">
    <property type="term" value="P:type IV pilus-dependent motility"/>
    <property type="evidence" value="ECO:0007669"/>
    <property type="project" value="TreeGrafter"/>
</dbReference>
<keyword evidence="1" id="KW-0175">Coiled coil</keyword>
<feature type="transmembrane region" description="Helical" evidence="2">
    <location>
        <begin position="21"/>
        <end position="43"/>
    </location>
</feature>
<dbReference type="STRING" id="484498.SAMN05421686_11339"/>
<keyword evidence="2" id="KW-1133">Transmembrane helix</keyword>
<keyword evidence="2" id="KW-0472">Membrane</keyword>
<accession>A0A1N7Q488</accession>
<reference evidence="4" key="1">
    <citation type="submission" date="2017-01" db="EMBL/GenBank/DDBJ databases">
        <authorList>
            <person name="Varghese N."/>
            <person name="Submissions S."/>
        </authorList>
    </citation>
    <scope>NUCLEOTIDE SEQUENCE [LARGE SCALE GENOMIC DNA]</scope>
    <source>
        <strain evidence="4">DSM 24913</strain>
    </source>
</reference>
<dbReference type="GO" id="GO:0043683">
    <property type="term" value="P:type IV pilus assembly"/>
    <property type="evidence" value="ECO:0007669"/>
    <property type="project" value="TreeGrafter"/>
</dbReference>
<dbReference type="RefSeq" id="WP_076517902.1">
    <property type="nucleotide sequence ID" value="NZ_FTOH01000013.1"/>
</dbReference>
<evidence type="ECO:0000313" key="4">
    <source>
        <dbReference type="Proteomes" id="UP000185639"/>
    </source>
</evidence>
<feature type="coiled-coil region" evidence="1">
    <location>
        <begin position="57"/>
        <end position="91"/>
    </location>
</feature>
<dbReference type="Pfam" id="PF05137">
    <property type="entry name" value="PilN"/>
    <property type="match status" value="1"/>
</dbReference>
<organism evidence="3 4">
    <name type="scientific">Thalassolituus maritimus</name>
    <dbReference type="NCBI Taxonomy" id="484498"/>
    <lineage>
        <taxon>Bacteria</taxon>
        <taxon>Pseudomonadati</taxon>
        <taxon>Pseudomonadota</taxon>
        <taxon>Gammaproteobacteria</taxon>
        <taxon>Oceanospirillales</taxon>
        <taxon>Oceanospirillaceae</taxon>
        <taxon>Thalassolituus</taxon>
    </lineage>
</organism>
<dbReference type="PANTHER" id="PTHR40278">
    <property type="entry name" value="DNA UTILIZATION PROTEIN HOFN"/>
    <property type="match status" value="1"/>
</dbReference>
<dbReference type="PANTHER" id="PTHR40278:SF2">
    <property type="entry name" value="TYPE IV PILUS INNER MEMBRANE COMPONENT PILN"/>
    <property type="match status" value="1"/>
</dbReference>
<dbReference type="AlphaFoldDB" id="A0A1N7Q488"/>
<keyword evidence="2" id="KW-0812">Transmembrane</keyword>
<dbReference type="Proteomes" id="UP000185639">
    <property type="component" value="Unassembled WGS sequence"/>
</dbReference>
<evidence type="ECO:0000256" key="1">
    <source>
        <dbReference type="SAM" id="Coils"/>
    </source>
</evidence>
<evidence type="ECO:0000313" key="3">
    <source>
        <dbReference type="EMBL" id="SIT17519.1"/>
    </source>
</evidence>
<name>A0A1N7Q488_9GAMM</name>
<dbReference type="OrthoDB" id="5296173at2"/>
<protein>
    <submittedName>
        <fullName evidence="3">Type IV pilus assembly protein PilN</fullName>
    </submittedName>
</protein>
<evidence type="ECO:0000256" key="2">
    <source>
        <dbReference type="SAM" id="Phobius"/>
    </source>
</evidence>
<gene>
    <name evidence="3" type="ORF">SAMN05421686_11339</name>
</gene>
<proteinExistence type="predicted"/>
<dbReference type="EMBL" id="FTOH01000013">
    <property type="protein sequence ID" value="SIT17519.1"/>
    <property type="molecule type" value="Genomic_DNA"/>
</dbReference>
<dbReference type="InterPro" id="IPR052534">
    <property type="entry name" value="Extracell_DNA_Util/SecSys_Comp"/>
</dbReference>
<sequence length="186" mass="21148">MANINLLPWREELREERNKNFYVVIGVVVAVTLAAIFAVYSYYDSAQSSQRLRNSYLQNEIAALDKKILEIRELKETRSELIERMELIQALQGNRPVIVRLFDEVVRAVPDDLHLTSLVTSGNSVKISGVASSNNRVSALMRNFDQSEWFRDPVLMSVEAKSQGVNEFEMTVTRITPKAEEDPDNG</sequence>
<dbReference type="InterPro" id="IPR007813">
    <property type="entry name" value="PilN"/>
</dbReference>
<keyword evidence="4" id="KW-1185">Reference proteome</keyword>